<dbReference type="InterPro" id="IPR000425">
    <property type="entry name" value="MIP"/>
</dbReference>
<dbReference type="PANTHER" id="PTHR19139">
    <property type="entry name" value="AQUAPORIN TRANSPORTER"/>
    <property type="match status" value="1"/>
</dbReference>
<organism evidence="11 12">
    <name type="scientific">Diabrotica virgifera virgifera</name>
    <name type="common">western corn rootworm</name>
    <dbReference type="NCBI Taxonomy" id="50390"/>
    <lineage>
        <taxon>Eukaryota</taxon>
        <taxon>Metazoa</taxon>
        <taxon>Ecdysozoa</taxon>
        <taxon>Arthropoda</taxon>
        <taxon>Hexapoda</taxon>
        <taxon>Insecta</taxon>
        <taxon>Pterygota</taxon>
        <taxon>Neoptera</taxon>
        <taxon>Endopterygota</taxon>
        <taxon>Coleoptera</taxon>
        <taxon>Polyphaga</taxon>
        <taxon>Cucujiformia</taxon>
        <taxon>Chrysomeloidea</taxon>
        <taxon>Chrysomelidae</taxon>
        <taxon>Galerucinae</taxon>
        <taxon>Diabroticina</taxon>
        <taxon>Diabroticites</taxon>
        <taxon>Diabrotica</taxon>
    </lineage>
</organism>
<dbReference type="CDD" id="cd00333">
    <property type="entry name" value="MIP"/>
    <property type="match status" value="1"/>
</dbReference>
<evidence type="ECO:0000256" key="6">
    <source>
        <dbReference type="ARBA" id="ARBA00022737"/>
    </source>
</evidence>
<evidence type="ECO:0000256" key="9">
    <source>
        <dbReference type="RuleBase" id="RU000477"/>
    </source>
</evidence>
<keyword evidence="6" id="KW-0677">Repeat</keyword>
<protein>
    <recommendedName>
        <fullName evidence="13">Aquaporin AQPAe.a</fullName>
    </recommendedName>
</protein>
<evidence type="ECO:0000313" key="12">
    <source>
        <dbReference type="Proteomes" id="UP001652700"/>
    </source>
</evidence>
<dbReference type="SUPFAM" id="SSF81338">
    <property type="entry name" value="Aquaporin-like"/>
    <property type="match status" value="1"/>
</dbReference>
<dbReference type="InterPro" id="IPR023271">
    <property type="entry name" value="Aquaporin-like"/>
</dbReference>
<evidence type="ECO:0000256" key="5">
    <source>
        <dbReference type="ARBA" id="ARBA00022692"/>
    </source>
</evidence>
<reference evidence="11" key="1">
    <citation type="submission" date="2025-05" db="UniProtKB">
        <authorList>
            <consortium name="EnsemblMetazoa"/>
        </authorList>
    </citation>
    <scope>IDENTIFICATION</scope>
</reference>
<evidence type="ECO:0008006" key="13">
    <source>
        <dbReference type="Google" id="ProtNLM"/>
    </source>
</evidence>
<evidence type="ECO:0000256" key="4">
    <source>
        <dbReference type="ARBA" id="ARBA00022448"/>
    </source>
</evidence>
<evidence type="ECO:0000256" key="7">
    <source>
        <dbReference type="ARBA" id="ARBA00022989"/>
    </source>
</evidence>
<evidence type="ECO:0000256" key="1">
    <source>
        <dbReference type="ARBA" id="ARBA00004141"/>
    </source>
</evidence>
<evidence type="ECO:0000256" key="10">
    <source>
        <dbReference type="SAM" id="Phobius"/>
    </source>
</evidence>
<sequence>MAQRQNSRASSNLQNSNLHLITPDESDDGILGVSEFTKNKNIWKALLAECLGTFLLVFIGCGSCINMIEGDGGAIIKISFAFGLTIATVVQAIAHVSGGHINPAVTFSFVCTGDVKIVKGLCYLVVQCIGAIGGSGLLKLVVPDSKVGAFGLTDTHDSLSDVQGMVMEAALTFMFLLVIQGVCDAYRKDLKGSGPLAIGLAAVACHLTGIPYTGSSINPARSFGPAVIMNHWHHHWIYWVGPLLGGGLAGVIYKILFKVRKDESYDL</sequence>
<feature type="transmembrane region" description="Helical" evidence="10">
    <location>
        <begin position="195"/>
        <end position="214"/>
    </location>
</feature>
<evidence type="ECO:0000256" key="3">
    <source>
        <dbReference type="ARBA" id="ARBA00011881"/>
    </source>
</evidence>
<name>A0ABM5KAB0_DIAVI</name>
<evidence type="ECO:0000256" key="2">
    <source>
        <dbReference type="ARBA" id="ARBA00006175"/>
    </source>
</evidence>
<dbReference type="PANTHER" id="PTHR19139:SF291">
    <property type="entry name" value="AQUAPORIN"/>
    <property type="match status" value="1"/>
</dbReference>
<dbReference type="Pfam" id="PF00230">
    <property type="entry name" value="MIP"/>
    <property type="match status" value="1"/>
</dbReference>
<feature type="transmembrane region" description="Helical" evidence="10">
    <location>
        <begin position="46"/>
        <end position="68"/>
    </location>
</feature>
<keyword evidence="8 10" id="KW-0472">Membrane</keyword>
<keyword evidence="4 9" id="KW-0813">Transport</keyword>
<comment type="subunit">
    <text evidence="3">Homotetramer.</text>
</comment>
<keyword evidence="12" id="KW-1185">Reference proteome</keyword>
<comment type="subcellular location">
    <subcellularLocation>
        <location evidence="1">Membrane</location>
        <topology evidence="1">Multi-pass membrane protein</topology>
    </subcellularLocation>
</comment>
<comment type="similarity">
    <text evidence="2 9">Belongs to the MIP/aquaporin (TC 1.A.8) family.</text>
</comment>
<dbReference type="InterPro" id="IPR022357">
    <property type="entry name" value="MIP_CS"/>
</dbReference>
<dbReference type="EnsemblMetazoa" id="XM_050651165.1">
    <property type="protein sequence ID" value="XP_050507122.1"/>
    <property type="gene ID" value="LOC114324849"/>
</dbReference>
<dbReference type="NCBIfam" id="TIGR00861">
    <property type="entry name" value="MIP"/>
    <property type="match status" value="1"/>
</dbReference>
<dbReference type="RefSeq" id="XP_050507122.1">
    <property type="nucleotide sequence ID" value="XM_050651165.1"/>
</dbReference>
<keyword evidence="7 10" id="KW-1133">Transmembrane helix</keyword>
<dbReference type="Proteomes" id="UP001652700">
    <property type="component" value="Unplaced"/>
</dbReference>
<dbReference type="Gene3D" id="1.20.1080.10">
    <property type="entry name" value="Glycerol uptake facilitator protein"/>
    <property type="match status" value="1"/>
</dbReference>
<evidence type="ECO:0000313" key="11">
    <source>
        <dbReference type="EnsemblMetazoa" id="XP_050507122.1"/>
    </source>
</evidence>
<keyword evidence="5 9" id="KW-0812">Transmembrane</keyword>
<feature type="transmembrane region" description="Helical" evidence="10">
    <location>
        <begin position="162"/>
        <end position="183"/>
    </location>
</feature>
<feature type="transmembrane region" description="Helical" evidence="10">
    <location>
        <begin position="121"/>
        <end position="142"/>
    </location>
</feature>
<proteinExistence type="inferred from homology"/>
<evidence type="ECO:0000256" key="8">
    <source>
        <dbReference type="ARBA" id="ARBA00023136"/>
    </source>
</evidence>
<accession>A0ABM5KAB0</accession>
<dbReference type="PRINTS" id="PR00783">
    <property type="entry name" value="MINTRINSICP"/>
</dbReference>
<feature type="transmembrane region" description="Helical" evidence="10">
    <location>
        <begin position="74"/>
        <end position="94"/>
    </location>
</feature>
<dbReference type="GeneID" id="114324849"/>
<dbReference type="InterPro" id="IPR034294">
    <property type="entry name" value="Aquaporin_transptr"/>
</dbReference>
<dbReference type="PROSITE" id="PS00221">
    <property type="entry name" value="MIP"/>
    <property type="match status" value="1"/>
</dbReference>
<feature type="transmembrane region" description="Helical" evidence="10">
    <location>
        <begin position="236"/>
        <end position="257"/>
    </location>
</feature>